<dbReference type="PROSITE" id="PS50222">
    <property type="entry name" value="EF_HAND_2"/>
    <property type="match status" value="2"/>
</dbReference>
<dbReference type="InterPro" id="IPR039647">
    <property type="entry name" value="EF_hand_pair_protein_CML-like"/>
</dbReference>
<keyword evidence="3" id="KW-0106">Calcium</keyword>
<feature type="domain" description="EF-hand" evidence="4">
    <location>
        <begin position="125"/>
        <end position="158"/>
    </location>
</feature>
<dbReference type="GO" id="GO:0005509">
    <property type="term" value="F:calcium ion binding"/>
    <property type="evidence" value="ECO:0007669"/>
    <property type="project" value="InterPro"/>
</dbReference>
<evidence type="ECO:0000313" key="5">
    <source>
        <dbReference type="EMBL" id="KAF3327006.1"/>
    </source>
</evidence>
<dbReference type="OrthoDB" id="26525at2759"/>
<comment type="caution">
    <text evidence="5">The sequence shown here is derived from an EMBL/GenBank/DDBJ whole genome shotgun (WGS) entry which is preliminary data.</text>
</comment>
<dbReference type="FunFam" id="1.10.238.10:FF:000003">
    <property type="entry name" value="Calmodulin A"/>
    <property type="match status" value="1"/>
</dbReference>
<accession>A0A833QYP2</accession>
<dbReference type="Gene3D" id="1.10.238.10">
    <property type="entry name" value="EF-hand"/>
    <property type="match status" value="1"/>
</dbReference>
<keyword evidence="6" id="KW-1185">Reference proteome</keyword>
<dbReference type="EMBL" id="SWLB01000017">
    <property type="protein sequence ID" value="KAF3327006.1"/>
    <property type="molecule type" value="Genomic_DNA"/>
</dbReference>
<keyword evidence="1" id="KW-0479">Metal-binding</keyword>
<dbReference type="AlphaFoldDB" id="A0A833QYP2"/>
<keyword evidence="2" id="KW-0677">Repeat</keyword>
<dbReference type="PANTHER" id="PTHR10891">
    <property type="entry name" value="EF-HAND CALCIUM-BINDING DOMAIN CONTAINING PROTEIN"/>
    <property type="match status" value="1"/>
</dbReference>
<dbReference type="InterPro" id="IPR011992">
    <property type="entry name" value="EF-hand-dom_pair"/>
</dbReference>
<dbReference type="InterPro" id="IPR002048">
    <property type="entry name" value="EF_hand_dom"/>
</dbReference>
<name>A0A833QYP2_9POAL</name>
<dbReference type="Proteomes" id="UP000623129">
    <property type="component" value="Unassembled WGS sequence"/>
</dbReference>
<gene>
    <name evidence="5" type="ORF">FCM35_KLT07124</name>
</gene>
<reference evidence="5" key="1">
    <citation type="submission" date="2020-01" db="EMBL/GenBank/DDBJ databases">
        <title>Genome sequence of Kobresia littledalei, the first chromosome-level genome in the family Cyperaceae.</title>
        <authorList>
            <person name="Qu G."/>
        </authorList>
    </citation>
    <scope>NUCLEOTIDE SEQUENCE</scope>
    <source>
        <strain evidence="5">C.B.Clarke</strain>
        <tissue evidence="5">Leaf</tissue>
    </source>
</reference>
<dbReference type="PROSITE" id="PS00018">
    <property type="entry name" value="EF_HAND_1"/>
    <property type="match status" value="2"/>
</dbReference>
<evidence type="ECO:0000313" key="6">
    <source>
        <dbReference type="Proteomes" id="UP000623129"/>
    </source>
</evidence>
<evidence type="ECO:0000256" key="2">
    <source>
        <dbReference type="ARBA" id="ARBA00022737"/>
    </source>
</evidence>
<dbReference type="SMART" id="SM00054">
    <property type="entry name" value="EFh"/>
    <property type="match status" value="2"/>
</dbReference>
<organism evidence="5 6">
    <name type="scientific">Carex littledalei</name>
    <dbReference type="NCBI Taxonomy" id="544730"/>
    <lineage>
        <taxon>Eukaryota</taxon>
        <taxon>Viridiplantae</taxon>
        <taxon>Streptophyta</taxon>
        <taxon>Embryophyta</taxon>
        <taxon>Tracheophyta</taxon>
        <taxon>Spermatophyta</taxon>
        <taxon>Magnoliopsida</taxon>
        <taxon>Liliopsida</taxon>
        <taxon>Poales</taxon>
        <taxon>Cyperaceae</taxon>
        <taxon>Cyperoideae</taxon>
        <taxon>Cariceae</taxon>
        <taxon>Carex</taxon>
        <taxon>Carex subgen. Euthyceras</taxon>
    </lineage>
</organism>
<evidence type="ECO:0000256" key="1">
    <source>
        <dbReference type="ARBA" id="ARBA00022723"/>
    </source>
</evidence>
<dbReference type="SUPFAM" id="SSF47473">
    <property type="entry name" value="EF-hand"/>
    <property type="match status" value="1"/>
</dbReference>
<dbReference type="InterPro" id="IPR018247">
    <property type="entry name" value="EF_Hand_1_Ca_BS"/>
</dbReference>
<evidence type="ECO:0000259" key="4">
    <source>
        <dbReference type="PROSITE" id="PS50222"/>
    </source>
</evidence>
<evidence type="ECO:0000256" key="3">
    <source>
        <dbReference type="ARBA" id="ARBA00022837"/>
    </source>
</evidence>
<dbReference type="CDD" id="cd00051">
    <property type="entry name" value="EFh"/>
    <property type="match status" value="1"/>
</dbReference>
<sequence>MEQIHYLNRLFCCLLSYLVRLAKYFARKKNSQFTQDSVKFSNRECDVYLHDNDVMTVMELLGLDTEHICNGALEGAHVLDLLQEKESSFDELKQAFAVFDMNGDGFITAVELMSVMGKLRLEEGMEIKDCERMIGAYDKDGDGKINFQDFRHLLENAS</sequence>
<proteinExistence type="predicted"/>
<feature type="domain" description="EF-hand" evidence="4">
    <location>
        <begin position="87"/>
        <end position="122"/>
    </location>
</feature>
<protein>
    <submittedName>
        <fullName evidence="5">Calcium-binding protein CML45</fullName>
    </submittedName>
</protein>
<dbReference type="Pfam" id="PF13499">
    <property type="entry name" value="EF-hand_7"/>
    <property type="match status" value="1"/>
</dbReference>